<dbReference type="SUPFAM" id="SSF75217">
    <property type="entry name" value="alpha/beta knot"/>
    <property type="match status" value="1"/>
</dbReference>
<comment type="caution">
    <text evidence="4">The sequence shown here is derived from an EMBL/GenBank/DDBJ whole genome shotgun (WGS) entry which is preliminary data.</text>
</comment>
<dbReference type="CDD" id="cd18095">
    <property type="entry name" value="SpoU-like_rRNA-MTase"/>
    <property type="match status" value="1"/>
</dbReference>
<dbReference type="InterPro" id="IPR029026">
    <property type="entry name" value="tRNA_m1G_MTases_N"/>
</dbReference>
<reference evidence="4" key="2">
    <citation type="journal article" date="2014" name="ISME J.">
        <title>Microbial stratification in low pH oxic and suboxic macroscopic growths along an acid mine drainage.</title>
        <authorList>
            <person name="Mendez-Garcia C."/>
            <person name="Mesa V."/>
            <person name="Sprenger R.R."/>
            <person name="Richter M."/>
            <person name="Diez M.S."/>
            <person name="Solano J."/>
            <person name="Bargiela R."/>
            <person name="Golyshina O.V."/>
            <person name="Manteca A."/>
            <person name="Ramos J.L."/>
            <person name="Gallego J.R."/>
            <person name="Llorente I."/>
            <person name="Martins Dos Santos V.A."/>
            <person name="Jensen O.N."/>
            <person name="Pelaez A.I."/>
            <person name="Sanchez J."/>
            <person name="Ferrer M."/>
        </authorList>
    </citation>
    <scope>NUCLEOTIDE SEQUENCE</scope>
</reference>
<dbReference type="PANTHER" id="PTHR43191">
    <property type="entry name" value="RRNA METHYLTRANSFERASE 3"/>
    <property type="match status" value="1"/>
</dbReference>
<organism evidence="4">
    <name type="scientific">mine drainage metagenome</name>
    <dbReference type="NCBI Taxonomy" id="410659"/>
    <lineage>
        <taxon>unclassified sequences</taxon>
        <taxon>metagenomes</taxon>
        <taxon>ecological metagenomes</taxon>
    </lineage>
</organism>
<evidence type="ECO:0000256" key="1">
    <source>
        <dbReference type="ARBA" id="ARBA00022603"/>
    </source>
</evidence>
<dbReference type="GO" id="GO:0006396">
    <property type="term" value="P:RNA processing"/>
    <property type="evidence" value="ECO:0007669"/>
    <property type="project" value="InterPro"/>
</dbReference>
<dbReference type="InterPro" id="IPR051259">
    <property type="entry name" value="rRNA_Methyltransferase"/>
</dbReference>
<dbReference type="Pfam" id="PF00588">
    <property type="entry name" value="SpoU_methylase"/>
    <property type="match status" value="1"/>
</dbReference>
<sequence>AVEVFCLKEGVMDKVASTRTPQPVLALVEMLDVPIETFANSSFMMMVIDAQNPGNVGSLLRCAQAAGADGFIVGTTTQGSGAEFYNPKCIRATAGAVFKIPVAIVKEPNCSLELLGSWGIMRLGAYPAGSVVPAGGSGGVDSSGSVGLYDVDLKKPLCWVMGNESVGLAPSI</sequence>
<evidence type="ECO:0000256" key="2">
    <source>
        <dbReference type="ARBA" id="ARBA00022679"/>
    </source>
</evidence>
<evidence type="ECO:0000313" key="4">
    <source>
        <dbReference type="EMBL" id="EQD44991.1"/>
    </source>
</evidence>
<dbReference type="GO" id="GO:0003723">
    <property type="term" value="F:RNA binding"/>
    <property type="evidence" value="ECO:0007669"/>
    <property type="project" value="InterPro"/>
</dbReference>
<feature type="non-terminal residue" evidence="4">
    <location>
        <position position="172"/>
    </location>
</feature>
<evidence type="ECO:0000259" key="3">
    <source>
        <dbReference type="Pfam" id="PF00588"/>
    </source>
</evidence>
<reference evidence="4" key="1">
    <citation type="submission" date="2013-08" db="EMBL/GenBank/DDBJ databases">
        <authorList>
            <person name="Mendez C."/>
            <person name="Richter M."/>
            <person name="Ferrer M."/>
            <person name="Sanchez J."/>
        </authorList>
    </citation>
    <scope>NUCLEOTIDE SEQUENCE</scope>
</reference>
<dbReference type="InterPro" id="IPR001537">
    <property type="entry name" value="SpoU_MeTrfase"/>
</dbReference>
<keyword evidence="1 4" id="KW-0489">Methyltransferase</keyword>
<protein>
    <submittedName>
        <fullName evidence="4">TrmH family RNA methyltransferase</fullName>
    </submittedName>
</protein>
<dbReference type="EMBL" id="AUZY01008731">
    <property type="protein sequence ID" value="EQD44991.1"/>
    <property type="molecule type" value="Genomic_DNA"/>
</dbReference>
<gene>
    <name evidence="4" type="ORF">B1B_13264</name>
</gene>
<dbReference type="GO" id="GO:0008173">
    <property type="term" value="F:RNA methyltransferase activity"/>
    <property type="evidence" value="ECO:0007669"/>
    <property type="project" value="InterPro"/>
</dbReference>
<name>T0ZAJ5_9ZZZZ</name>
<proteinExistence type="predicted"/>
<dbReference type="Gene3D" id="3.40.1280.10">
    <property type="match status" value="1"/>
</dbReference>
<dbReference type="AlphaFoldDB" id="T0ZAJ5"/>
<feature type="non-terminal residue" evidence="4">
    <location>
        <position position="1"/>
    </location>
</feature>
<dbReference type="GO" id="GO:0032259">
    <property type="term" value="P:methylation"/>
    <property type="evidence" value="ECO:0007669"/>
    <property type="project" value="UniProtKB-KW"/>
</dbReference>
<feature type="domain" description="tRNA/rRNA methyltransferase SpoU type" evidence="3">
    <location>
        <begin position="45"/>
        <end position="171"/>
    </location>
</feature>
<dbReference type="InterPro" id="IPR029028">
    <property type="entry name" value="Alpha/beta_knot_MTases"/>
</dbReference>
<dbReference type="PANTHER" id="PTHR43191:SF2">
    <property type="entry name" value="RRNA METHYLTRANSFERASE 3, MITOCHONDRIAL"/>
    <property type="match status" value="1"/>
</dbReference>
<accession>T0ZAJ5</accession>
<keyword evidence="2 4" id="KW-0808">Transferase</keyword>